<dbReference type="GO" id="GO:0016810">
    <property type="term" value="F:hydrolase activity, acting on carbon-nitrogen (but not peptide) bonds"/>
    <property type="evidence" value="ECO:0007669"/>
    <property type="project" value="InterPro"/>
</dbReference>
<dbReference type="AlphaFoldDB" id="A0A926EW29"/>
<dbReference type="SUPFAM" id="SSF51556">
    <property type="entry name" value="Metallo-dependent hydrolases"/>
    <property type="match status" value="1"/>
</dbReference>
<organism evidence="2 3">
    <name type="scientific">Paratissierella segnis</name>
    <dbReference type="NCBI Taxonomy" id="2763679"/>
    <lineage>
        <taxon>Bacteria</taxon>
        <taxon>Bacillati</taxon>
        <taxon>Bacillota</taxon>
        <taxon>Tissierellia</taxon>
        <taxon>Tissierellales</taxon>
        <taxon>Tissierellaceae</taxon>
        <taxon>Paratissierella</taxon>
    </lineage>
</organism>
<name>A0A926EW29_9FIRM</name>
<evidence type="ECO:0000313" key="3">
    <source>
        <dbReference type="Proteomes" id="UP000601171"/>
    </source>
</evidence>
<comment type="caution">
    <text evidence="2">The sequence shown here is derived from an EMBL/GenBank/DDBJ whole genome shotgun (WGS) entry which is preliminary data.</text>
</comment>
<dbReference type="SUPFAM" id="SSF51338">
    <property type="entry name" value="Composite domain of metallo-dependent hydrolases"/>
    <property type="match status" value="1"/>
</dbReference>
<feature type="domain" description="Amidohydrolase 3" evidence="1">
    <location>
        <begin position="121"/>
        <end position="235"/>
    </location>
</feature>
<dbReference type="InterPro" id="IPR013108">
    <property type="entry name" value="Amidohydro_3"/>
</dbReference>
<accession>A0A926EW29</accession>
<dbReference type="InterPro" id="IPR011059">
    <property type="entry name" value="Metal-dep_hydrolase_composite"/>
</dbReference>
<keyword evidence="3" id="KW-1185">Reference proteome</keyword>
<dbReference type="InterPro" id="IPR032466">
    <property type="entry name" value="Metal_Hydrolase"/>
</dbReference>
<dbReference type="Gene3D" id="3.20.20.140">
    <property type="entry name" value="Metal-dependent hydrolases"/>
    <property type="match status" value="1"/>
</dbReference>
<reference evidence="2" key="1">
    <citation type="submission" date="2020-08" db="EMBL/GenBank/DDBJ databases">
        <title>Genome public.</title>
        <authorList>
            <person name="Liu C."/>
            <person name="Sun Q."/>
        </authorList>
    </citation>
    <scope>NUCLEOTIDE SEQUENCE</scope>
    <source>
        <strain evidence="2">BX21</strain>
    </source>
</reference>
<dbReference type="RefSeq" id="WP_262430044.1">
    <property type="nucleotide sequence ID" value="NZ_JACRTG010000024.1"/>
</dbReference>
<dbReference type="Proteomes" id="UP000601171">
    <property type="component" value="Unassembled WGS sequence"/>
</dbReference>
<gene>
    <name evidence="2" type="ORF">H8707_10135</name>
</gene>
<feature type="non-terminal residue" evidence="2">
    <location>
        <position position="1"/>
    </location>
</feature>
<proteinExistence type="predicted"/>
<sequence>RREGYDVTVDQYPYNASSTTMDSNVPLWGFEGGMEKMLQRLQTSEIREQLKAESNASHVGRWGDIFVSYAESEKNAWTIGKSIAEIAEIRSVDPADACFDLIVEEKGRVNEVNYGMCEEDIEYIMSQRFTMIGSDGYAASMDYPGLPHPRWYGTFPRVIAHYCRDRRLFPLETAIYKMTGLPAARLGLPDRGLVKEGMWSDLVLLDFENIQDTPDYNSPKSACKGILKVYVNGVLTAENGVHTGAKSGKILRKGRKGR</sequence>
<protein>
    <submittedName>
        <fullName evidence="2">Amidohydrolase family protein</fullName>
    </submittedName>
</protein>
<evidence type="ECO:0000259" key="1">
    <source>
        <dbReference type="Pfam" id="PF07969"/>
    </source>
</evidence>
<dbReference type="Pfam" id="PF07969">
    <property type="entry name" value="Amidohydro_3"/>
    <property type="match status" value="1"/>
</dbReference>
<evidence type="ECO:0000313" key="2">
    <source>
        <dbReference type="EMBL" id="MBC8588587.1"/>
    </source>
</evidence>
<dbReference type="EMBL" id="JACRTG010000024">
    <property type="protein sequence ID" value="MBC8588587.1"/>
    <property type="molecule type" value="Genomic_DNA"/>
</dbReference>